<evidence type="ECO:0000313" key="2">
    <source>
        <dbReference type="Proteomes" id="UP000255423"/>
    </source>
</evidence>
<evidence type="ECO:0000313" key="1">
    <source>
        <dbReference type="EMBL" id="SUQ19921.1"/>
    </source>
</evidence>
<dbReference type="AlphaFoldDB" id="A0A380RX91"/>
<proteinExistence type="predicted"/>
<dbReference type="Pfam" id="PF00300">
    <property type="entry name" value="His_Phos_1"/>
    <property type="match status" value="1"/>
</dbReference>
<dbReference type="Proteomes" id="UP000255423">
    <property type="component" value="Unassembled WGS sequence"/>
</dbReference>
<dbReference type="SUPFAM" id="SSF53254">
    <property type="entry name" value="Phosphoglycerate mutase-like"/>
    <property type="match status" value="1"/>
</dbReference>
<gene>
    <name evidence="1" type="ORF">SAMN05661053_1167</name>
</gene>
<dbReference type="SMART" id="SM00855">
    <property type="entry name" value="PGAM"/>
    <property type="match status" value="1"/>
</dbReference>
<dbReference type="RefSeq" id="WP_109572415.1">
    <property type="nucleotide sequence ID" value="NZ_UHJL01000001.1"/>
</dbReference>
<name>A0A380RX91_FIBSU</name>
<dbReference type="InterPro" id="IPR029033">
    <property type="entry name" value="His_PPase_superfam"/>
</dbReference>
<accession>A0A380RX91</accession>
<dbReference type="EMBL" id="UHJL01000001">
    <property type="protein sequence ID" value="SUQ19921.1"/>
    <property type="molecule type" value="Genomic_DNA"/>
</dbReference>
<sequence length="207" mass="23564">MILWTIRHTKPYNPKDVCYGRLDFDVSPTFEDESDKALKALVESGAKPTRLFSSPLIRCTKFADKASKMLDLPVEKEPAIIELNFGTWEGQKLTEVPRSEMHAWTSNLRGFRFPEGENFYDIDKRAGDFLDKLPDDGEFLCITHAGVIAALQHSRCGLPDEVFVEGMFTYAMVTRFEFTRNADGMYHGTFTKIHDGIPMPTLKMEKA</sequence>
<dbReference type="InterPro" id="IPR013078">
    <property type="entry name" value="His_Pase_superF_clade-1"/>
</dbReference>
<reference evidence="1 2" key="1">
    <citation type="submission" date="2017-08" db="EMBL/GenBank/DDBJ databases">
        <authorList>
            <person name="de Groot N.N."/>
        </authorList>
    </citation>
    <scope>NUCLEOTIDE SEQUENCE [LARGE SCALE GENOMIC DNA]</scope>
    <source>
        <strain evidence="1 2">HM2</strain>
    </source>
</reference>
<protein>
    <submittedName>
        <fullName evidence="1">Histidine phosphatase superfamily (Branch 1)</fullName>
    </submittedName>
</protein>
<organism evidence="1 2">
    <name type="scientific">Fibrobacter succinogenes</name>
    <name type="common">Bacteroides succinogenes</name>
    <dbReference type="NCBI Taxonomy" id="833"/>
    <lineage>
        <taxon>Bacteria</taxon>
        <taxon>Pseudomonadati</taxon>
        <taxon>Fibrobacterota</taxon>
        <taxon>Fibrobacteria</taxon>
        <taxon>Fibrobacterales</taxon>
        <taxon>Fibrobacteraceae</taxon>
        <taxon>Fibrobacter</taxon>
    </lineage>
</organism>
<dbReference type="Gene3D" id="3.40.50.1240">
    <property type="entry name" value="Phosphoglycerate mutase-like"/>
    <property type="match status" value="1"/>
</dbReference>